<dbReference type="PROSITE" id="PS51257">
    <property type="entry name" value="PROKAR_LIPOPROTEIN"/>
    <property type="match status" value="1"/>
</dbReference>
<keyword evidence="1" id="KW-0812">Transmembrane</keyword>
<name>A0A4R6ZHL5_9LIST</name>
<reference evidence="2 3" key="1">
    <citation type="submission" date="2019-03" db="EMBL/GenBank/DDBJ databases">
        <title>Genomic Encyclopedia of Type Strains, Phase III (KMG-III): the genomes of soil and plant-associated and newly described type strains.</title>
        <authorList>
            <person name="Whitman W."/>
        </authorList>
    </citation>
    <scope>NUCLEOTIDE SEQUENCE [LARGE SCALE GENOMIC DNA]</scope>
    <source>
        <strain evidence="2 3">CECT 7972</strain>
    </source>
</reference>
<evidence type="ECO:0008006" key="4">
    <source>
        <dbReference type="Google" id="ProtNLM"/>
    </source>
</evidence>
<comment type="caution">
    <text evidence="2">The sequence shown here is derived from an EMBL/GenBank/DDBJ whole genome shotgun (WGS) entry which is preliminary data.</text>
</comment>
<keyword evidence="3" id="KW-1185">Reference proteome</keyword>
<protein>
    <recommendedName>
        <fullName evidence="4">Helix-turn-helix domain-containing protein</fullName>
    </recommendedName>
</protein>
<accession>A0A4R6ZHL5</accession>
<dbReference type="EMBL" id="SNZK01000013">
    <property type="protein sequence ID" value="TDR51379.1"/>
    <property type="molecule type" value="Genomic_DNA"/>
</dbReference>
<keyword evidence="1" id="KW-0472">Membrane</keyword>
<gene>
    <name evidence="2" type="ORF">DFP96_11371</name>
</gene>
<evidence type="ECO:0000256" key="1">
    <source>
        <dbReference type="SAM" id="Phobius"/>
    </source>
</evidence>
<evidence type="ECO:0000313" key="3">
    <source>
        <dbReference type="Proteomes" id="UP000295558"/>
    </source>
</evidence>
<dbReference type="RefSeq" id="WP_036070341.1">
    <property type="nucleotide sequence ID" value="NZ_JAASUO010000013.1"/>
</dbReference>
<dbReference type="Proteomes" id="UP000295558">
    <property type="component" value="Unassembled WGS sequence"/>
</dbReference>
<sequence length="111" mass="12123">MESKHAWIIGICLIIAGCTIGGGLSDSGDYMDEGPRQVEISNESPIDVQVGSLEPKLLDEDSAMIYLGIGDEEMGLLKKLGNLPSITIKGYVYYPREALDKWLTENVGKTF</sequence>
<feature type="transmembrane region" description="Helical" evidence="1">
    <location>
        <begin position="6"/>
        <end position="24"/>
    </location>
</feature>
<dbReference type="OrthoDB" id="2361226at2"/>
<proteinExistence type="predicted"/>
<evidence type="ECO:0000313" key="2">
    <source>
        <dbReference type="EMBL" id="TDR51379.1"/>
    </source>
</evidence>
<organism evidence="2 3">
    <name type="scientific">Listeria rocourtiae</name>
    <dbReference type="NCBI Taxonomy" id="647910"/>
    <lineage>
        <taxon>Bacteria</taxon>
        <taxon>Bacillati</taxon>
        <taxon>Bacillota</taxon>
        <taxon>Bacilli</taxon>
        <taxon>Bacillales</taxon>
        <taxon>Listeriaceae</taxon>
        <taxon>Listeria</taxon>
    </lineage>
</organism>
<keyword evidence="1" id="KW-1133">Transmembrane helix</keyword>
<dbReference type="AlphaFoldDB" id="A0A4R6ZHL5"/>